<keyword evidence="4" id="KW-0233">DNA recombination</keyword>
<evidence type="ECO:0000256" key="3">
    <source>
        <dbReference type="ARBA" id="ARBA00023125"/>
    </source>
</evidence>
<dbReference type="PROSITE" id="PS51898">
    <property type="entry name" value="TYR_RECOMBINASE"/>
    <property type="match status" value="1"/>
</dbReference>
<dbReference type="GO" id="GO:0006310">
    <property type="term" value="P:DNA recombination"/>
    <property type="evidence" value="ECO:0007669"/>
    <property type="project" value="UniProtKB-KW"/>
</dbReference>
<dbReference type="PROSITE" id="PS51900">
    <property type="entry name" value="CB"/>
    <property type="match status" value="1"/>
</dbReference>
<dbReference type="STRING" id="272943.RSP_3313"/>
<proteinExistence type="inferred from homology"/>
<dbReference type="AlphaFoldDB" id="Q3IX15"/>
<dbReference type="InterPro" id="IPR010998">
    <property type="entry name" value="Integrase_recombinase_N"/>
</dbReference>
<organism evidence="8 9">
    <name type="scientific">Cereibacter sphaeroides (strain ATCC 17023 / DSM 158 / JCM 6121 / CCUG 31486 / LMG 2827 / NBRC 12203 / NCIMB 8253 / ATH 2.4.1.)</name>
    <name type="common">Rhodobacter sphaeroides</name>
    <dbReference type="NCBI Taxonomy" id="272943"/>
    <lineage>
        <taxon>Bacteria</taxon>
        <taxon>Pseudomonadati</taxon>
        <taxon>Pseudomonadota</taxon>
        <taxon>Alphaproteobacteria</taxon>
        <taxon>Rhodobacterales</taxon>
        <taxon>Paracoccaceae</taxon>
        <taxon>Cereibacter</taxon>
    </lineage>
</organism>
<dbReference type="PANTHER" id="PTHR30349">
    <property type="entry name" value="PHAGE INTEGRASE-RELATED"/>
    <property type="match status" value="1"/>
</dbReference>
<gene>
    <name evidence="8" type="ORF">RSP_3313</name>
</gene>
<dbReference type="GO" id="GO:0003677">
    <property type="term" value="F:DNA binding"/>
    <property type="evidence" value="ECO:0007669"/>
    <property type="project" value="UniProtKB-UniRule"/>
</dbReference>
<name>Q3IX15_CERS4</name>
<evidence type="ECO:0000256" key="5">
    <source>
        <dbReference type="PROSITE-ProRule" id="PRU01248"/>
    </source>
</evidence>
<dbReference type="Pfam" id="PF20172">
    <property type="entry name" value="DUF6538"/>
    <property type="match status" value="1"/>
</dbReference>
<dbReference type="Gene3D" id="1.10.150.130">
    <property type="match status" value="1"/>
</dbReference>
<dbReference type="InterPro" id="IPR046668">
    <property type="entry name" value="DUF6538"/>
</dbReference>
<protein>
    <submittedName>
        <fullName evidence="8">Phage integrase family protein</fullName>
    </submittedName>
</protein>
<reference evidence="9" key="1">
    <citation type="submission" date="2005-09" db="EMBL/GenBank/DDBJ databases">
        <title>Complete sequence of chromosome 2 of Rhodobacter sphaeroides 2.4.1.</title>
        <authorList>
            <person name="Copeland A."/>
            <person name="Lucas S."/>
            <person name="Lapidus A."/>
            <person name="Barry K."/>
            <person name="Detter J.C."/>
            <person name="Glavina T."/>
            <person name="Hammon N."/>
            <person name="Israni S."/>
            <person name="Pitluck S."/>
            <person name="Richardson P."/>
            <person name="Mackenzie C."/>
            <person name="Choudhary M."/>
            <person name="Larimer F."/>
            <person name="Hauser L.J."/>
            <person name="Land M."/>
            <person name="Donohue T.J."/>
            <person name="Kaplan S."/>
        </authorList>
    </citation>
    <scope>NUCLEOTIDE SEQUENCE [LARGE SCALE GENOMIC DNA]</scope>
    <source>
        <strain evidence="9">ATCC 17023 / DSM 158 / JCM 6121 / CCUG 31486 / LMG 2827 / NBRC 12203 / NCIMB 8253 / ATH 2.4.1.</strain>
    </source>
</reference>
<dbReference type="GO" id="GO:0015074">
    <property type="term" value="P:DNA integration"/>
    <property type="evidence" value="ECO:0007669"/>
    <property type="project" value="UniProtKB-KW"/>
</dbReference>
<dbReference type="InterPro" id="IPR044068">
    <property type="entry name" value="CB"/>
</dbReference>
<feature type="domain" description="Tyr recombinase" evidence="6">
    <location>
        <begin position="252"/>
        <end position="426"/>
    </location>
</feature>
<dbReference type="InterPro" id="IPR011010">
    <property type="entry name" value="DNA_brk_join_enz"/>
</dbReference>
<dbReference type="PATRIC" id="fig|272943.9.peg.3743"/>
<comment type="similarity">
    <text evidence="1">Belongs to the 'phage' integrase family.</text>
</comment>
<dbReference type="Gene3D" id="1.10.443.10">
    <property type="entry name" value="Intergrase catalytic core"/>
    <property type="match status" value="1"/>
</dbReference>
<accession>Q3IX15</accession>
<dbReference type="InterPro" id="IPR002104">
    <property type="entry name" value="Integrase_catalytic"/>
</dbReference>
<evidence type="ECO:0000256" key="2">
    <source>
        <dbReference type="ARBA" id="ARBA00022908"/>
    </source>
</evidence>
<evidence type="ECO:0000313" key="8">
    <source>
        <dbReference type="EMBL" id="ABA80919.1"/>
    </source>
</evidence>
<dbReference type="eggNOG" id="COG0582">
    <property type="taxonomic scope" value="Bacteria"/>
</dbReference>
<sequence>MSRLTGLNKREGTWRIRRRVPKRYKHIDGREFVNLSLHTDSMDVARQKAPKVWQDMLEAWEAKLAGDTRDAEKLFEAARELAANRGYRFLHARDVAQLSRAELEARLAAYERAGAAPAEPDPIEAAAVLGVVAAPKITMSRALEIYWDVAEKAKTRGKSADQIRRWRNPRIKAFRNFIEVVGDKALEDLVPDDMLDFMAWWEDRLETEGLTPNSANKDLAHIGSTLREVIKKKRLPINPPLSGYALPEGEKRKRLPWSDDWIRDKLLAPGALAGLNSEARAIMLIMLNTGARPSELQALTSSRIVLDADVPHISIEGEARTLKSPRARRKIPLTGVSLEAARRHPEGFPRYQDNPALSATVNKFLRENGLTESPKHTLYGFRHSFEDRCLAAGIDERIRRDLLGHALTREEYGAGGTLEHVHRLLLPIAL</sequence>
<feature type="domain" description="Core-binding (CB)" evidence="7">
    <location>
        <begin position="137"/>
        <end position="230"/>
    </location>
</feature>
<dbReference type="OrthoDB" id="7222937at2"/>
<keyword evidence="9" id="KW-1185">Reference proteome</keyword>
<keyword evidence="3 5" id="KW-0238">DNA-binding</keyword>
<evidence type="ECO:0000256" key="1">
    <source>
        <dbReference type="ARBA" id="ARBA00008857"/>
    </source>
</evidence>
<evidence type="ECO:0000256" key="4">
    <source>
        <dbReference type="ARBA" id="ARBA00023172"/>
    </source>
</evidence>
<evidence type="ECO:0000259" key="7">
    <source>
        <dbReference type="PROSITE" id="PS51900"/>
    </source>
</evidence>
<dbReference type="RefSeq" id="WP_011339202.1">
    <property type="nucleotide sequence ID" value="NC_007494.2"/>
</dbReference>
<evidence type="ECO:0000259" key="6">
    <source>
        <dbReference type="PROSITE" id="PS51898"/>
    </source>
</evidence>
<dbReference type="PANTHER" id="PTHR30349:SF41">
    <property type="entry name" value="INTEGRASE_RECOMBINASE PROTEIN MJ0367-RELATED"/>
    <property type="match status" value="1"/>
</dbReference>
<evidence type="ECO:0000313" key="9">
    <source>
        <dbReference type="Proteomes" id="UP000002703"/>
    </source>
</evidence>
<dbReference type="SUPFAM" id="SSF56349">
    <property type="entry name" value="DNA breaking-rejoining enzymes"/>
    <property type="match status" value="1"/>
</dbReference>
<dbReference type="EnsemblBacteria" id="ABA80919">
    <property type="protein sequence ID" value="ABA80919"/>
    <property type="gene ID" value="RSP_3313"/>
</dbReference>
<dbReference type="KEGG" id="rsp:RSP_3313"/>
<dbReference type="GeneID" id="3722015"/>
<dbReference type="InterPro" id="IPR013762">
    <property type="entry name" value="Integrase-like_cat_sf"/>
</dbReference>
<dbReference type="InterPro" id="IPR050090">
    <property type="entry name" value="Tyrosine_recombinase_XerCD"/>
</dbReference>
<dbReference type="Proteomes" id="UP000002703">
    <property type="component" value="Chromosome 2"/>
</dbReference>
<dbReference type="PhylomeDB" id="Q3IX15"/>
<dbReference type="EMBL" id="CP000144">
    <property type="protein sequence ID" value="ABA80919.1"/>
    <property type="molecule type" value="Genomic_DNA"/>
</dbReference>
<keyword evidence="2" id="KW-0229">DNA integration</keyword>